<feature type="transmembrane region" description="Helical" evidence="1">
    <location>
        <begin position="350"/>
        <end position="369"/>
    </location>
</feature>
<evidence type="ECO:0000313" key="2">
    <source>
        <dbReference type="EMBL" id="STR45255.1"/>
    </source>
</evidence>
<feature type="transmembrane region" description="Helical" evidence="1">
    <location>
        <begin position="320"/>
        <end position="343"/>
    </location>
</feature>
<evidence type="ECO:0000313" key="3">
    <source>
        <dbReference type="EMBL" id="TCU85061.1"/>
    </source>
</evidence>
<feature type="transmembrane region" description="Helical" evidence="1">
    <location>
        <begin position="38"/>
        <end position="56"/>
    </location>
</feature>
<feature type="transmembrane region" description="Helical" evidence="1">
    <location>
        <begin position="248"/>
        <end position="265"/>
    </location>
</feature>
<gene>
    <name evidence="3" type="ORF">EV682_10885</name>
    <name evidence="2" type="ORF">NCTC11159_03815</name>
</gene>
<reference evidence="3 5" key="2">
    <citation type="submission" date="2019-03" db="EMBL/GenBank/DDBJ databases">
        <title>Genomic Encyclopedia of Type Strains, Phase IV (KMG-IV): sequencing the most valuable type-strain genomes for metagenomic binning, comparative biology and taxonomic classification.</title>
        <authorList>
            <person name="Goeker M."/>
        </authorList>
    </citation>
    <scope>NUCLEOTIDE SEQUENCE [LARGE SCALE GENOMIC DNA]</scope>
    <source>
        <strain evidence="3 5">DSM 3764</strain>
    </source>
</reference>
<feature type="transmembrane region" description="Helical" evidence="1">
    <location>
        <begin position="9"/>
        <end position="32"/>
    </location>
</feature>
<dbReference type="Proteomes" id="UP000295794">
    <property type="component" value="Unassembled WGS sequence"/>
</dbReference>
<dbReference type="Proteomes" id="UP000255108">
    <property type="component" value="Unassembled WGS sequence"/>
</dbReference>
<protein>
    <submittedName>
        <fullName evidence="2">Uncharacterized protein</fullName>
    </submittedName>
</protein>
<dbReference type="OrthoDB" id="8766429at2"/>
<reference evidence="2 4" key="1">
    <citation type="submission" date="2018-06" db="EMBL/GenBank/DDBJ databases">
        <authorList>
            <consortium name="Pathogen Informatics"/>
            <person name="Doyle S."/>
        </authorList>
    </citation>
    <scope>NUCLEOTIDE SEQUENCE [LARGE SCALE GENOMIC DNA]</scope>
    <source>
        <strain evidence="2 4">NCTC11159</strain>
    </source>
</reference>
<dbReference type="AlphaFoldDB" id="A0A377SV51"/>
<accession>A0A377SV51</accession>
<feature type="transmembrane region" description="Helical" evidence="1">
    <location>
        <begin position="125"/>
        <end position="147"/>
    </location>
</feature>
<keyword evidence="1" id="KW-0472">Membrane</keyword>
<organism evidence="2 4">
    <name type="scientific">Iodobacter fluviatilis</name>
    <dbReference type="NCBI Taxonomy" id="537"/>
    <lineage>
        <taxon>Bacteria</taxon>
        <taxon>Pseudomonadati</taxon>
        <taxon>Pseudomonadota</taxon>
        <taxon>Betaproteobacteria</taxon>
        <taxon>Neisseriales</taxon>
        <taxon>Chitinibacteraceae</taxon>
        <taxon>Iodobacter</taxon>
    </lineage>
</organism>
<keyword evidence="1" id="KW-0812">Transmembrane</keyword>
<feature type="transmembrane region" description="Helical" evidence="1">
    <location>
        <begin position="92"/>
        <end position="113"/>
    </location>
</feature>
<evidence type="ECO:0000313" key="5">
    <source>
        <dbReference type="Proteomes" id="UP000295794"/>
    </source>
</evidence>
<feature type="transmembrane region" description="Helical" evidence="1">
    <location>
        <begin position="188"/>
        <end position="212"/>
    </location>
</feature>
<dbReference type="EMBL" id="UGHR01000004">
    <property type="protein sequence ID" value="STR45255.1"/>
    <property type="molecule type" value="Genomic_DNA"/>
</dbReference>
<feature type="transmembrane region" description="Helical" evidence="1">
    <location>
        <begin position="285"/>
        <end position="308"/>
    </location>
</feature>
<keyword evidence="1" id="KW-1133">Transmembrane helix</keyword>
<proteinExistence type="predicted"/>
<keyword evidence="5" id="KW-1185">Reference proteome</keyword>
<evidence type="ECO:0000313" key="4">
    <source>
        <dbReference type="Proteomes" id="UP000255108"/>
    </source>
</evidence>
<evidence type="ECO:0000256" key="1">
    <source>
        <dbReference type="SAM" id="Phobius"/>
    </source>
</evidence>
<sequence>MNPEFKRNLWLSFSMQRLIGMPAILALIFLAVGMNTELSKLGSTAVTLFVGIVWLWGTKNAAAAMGDEQRDHTWDQQRMSALSPWEMTWGKLFGATLFNWYGGALCLLILLVAELPSNPSSAINKALSMIAIGLLLHGAALVINLQLGQSDLAQNRRGSFNLLLAIPAFFMMPNLFEMSDAPISWWNIPFMPLQFQLLAGTFFAVCSIFAAWRLMQNALQVRTLPWAWPLFACLLAGFLAGFKHENGAMLGLIICSVMTYAMLFAEPNGFTVWQRVFTRIQSQNWHGALINLPLWPTTLLLSFVFALLTSGSGADEFSVLSSAPLAIALILLRDSAICLFIALNSNSKRILASSLLYLAIINGLLPFLAHSSGLESLASVLMPIGHTSPIASILISAIHAAIAVGLVVWRWQVVVKHKG</sequence>
<feature type="transmembrane region" description="Helical" evidence="1">
    <location>
        <begin position="159"/>
        <end position="176"/>
    </location>
</feature>
<feature type="transmembrane region" description="Helical" evidence="1">
    <location>
        <begin position="224"/>
        <end position="242"/>
    </location>
</feature>
<name>A0A377SV51_9NEIS</name>
<feature type="transmembrane region" description="Helical" evidence="1">
    <location>
        <begin position="389"/>
        <end position="409"/>
    </location>
</feature>
<dbReference type="EMBL" id="SMBT01000008">
    <property type="protein sequence ID" value="TCU85061.1"/>
    <property type="molecule type" value="Genomic_DNA"/>
</dbReference>
<dbReference type="RefSeq" id="WP_115229061.1">
    <property type="nucleotide sequence ID" value="NZ_CAWOLO010000008.1"/>
</dbReference>